<dbReference type="InterPro" id="IPR052050">
    <property type="entry name" value="SecEffector_AnkRepeat"/>
</dbReference>
<dbReference type="OrthoDB" id="4772757at2759"/>
<reference evidence="1 2" key="1">
    <citation type="submission" date="2016-07" db="EMBL/GenBank/DDBJ databases">
        <title>Pervasive Adenine N6-methylation of Active Genes in Fungi.</title>
        <authorList>
            <consortium name="DOE Joint Genome Institute"/>
            <person name="Mondo S.J."/>
            <person name="Dannebaum R.O."/>
            <person name="Kuo R.C."/>
            <person name="Labutti K."/>
            <person name="Haridas S."/>
            <person name="Kuo A."/>
            <person name="Salamov A."/>
            <person name="Ahrendt S.R."/>
            <person name="Lipzen A."/>
            <person name="Sullivan W."/>
            <person name="Andreopoulos W.B."/>
            <person name="Clum A."/>
            <person name="Lindquist E."/>
            <person name="Daum C."/>
            <person name="Ramamoorthy G.K."/>
            <person name="Gryganskyi A."/>
            <person name="Culley D."/>
            <person name="Magnuson J.K."/>
            <person name="James T.Y."/>
            <person name="O'Malley M.A."/>
            <person name="Stajich J.E."/>
            <person name="Spatafora J.W."/>
            <person name="Visel A."/>
            <person name="Grigoriev I.V."/>
        </authorList>
    </citation>
    <scope>NUCLEOTIDE SEQUENCE [LARGE SCALE GENOMIC DNA]</scope>
    <source>
        <strain evidence="1 2">PL171</strain>
    </source>
</reference>
<sequence>MEVTSPVLPHPLVELIIAVAALTAPRSTTIVHLARILPPTQVPLAYATILRIANRYKAPSGLLDDSHELIDPTCMQSIDHPPNDIYLGIDRPMSPHKAALFRPILLRMFPHLSRIVLAESECAFLDNIVRCCAYMGDLDLLQRLLDMGADLIECERVLDAASEVGHVNVLQWFLDSHLVAAGTSFSNAATALASLNGHVHVLDWWRTNETKVGVISDGDDLFSNVDVISSACAKSQLAVLDWLHSYFESTGENNVDFTPLTYGWVDAAENNQVGVLEWLKANKIPFPQSGSGYGMYCWIDYACNGKNASGCIEVLDWWYENTNRKQYSFKAIEWASALGRLNVLQWWAAKEDLVFKYSPSALRMASIHGHVHVLLWFATKVPSYHLLFQSPSTVTLPPQALPQVIPRDIPTLVAFGRTDYLASLGSVSPNEELVIQVFEAATSHGQVGLLQLNLAAWQLLNPRDDGPNKCDLSSAAASNSVATLLWCEMYLPGWYSGVAHQEDWIEYATKAIESQADLGLSWMLDTGKLDSEASDLYYCLNSACFLADLNMLNMILAKMIKNNPQELAQLDTNDSLLTILAFMGHVAGLEWWSSNELPVCKSTLPIDYASRRGKLAVLVWWHACSDWPFLWSEAAIRWAVEYKHTKVIKWWLGSGLVKDQVLLRLLQDGTRQD</sequence>
<comment type="caution">
    <text evidence="1">The sequence shown here is derived from an EMBL/GenBank/DDBJ whole genome shotgun (WGS) entry which is preliminary data.</text>
</comment>
<evidence type="ECO:0000313" key="2">
    <source>
        <dbReference type="Proteomes" id="UP000193411"/>
    </source>
</evidence>
<dbReference type="AlphaFoldDB" id="A0A1Y2HVH6"/>
<dbReference type="PANTHER" id="PTHR46586">
    <property type="entry name" value="ANKYRIN REPEAT-CONTAINING PROTEIN"/>
    <property type="match status" value="1"/>
</dbReference>
<dbReference type="PANTHER" id="PTHR46586:SF3">
    <property type="entry name" value="ANKYRIN REPEAT-CONTAINING PROTEIN"/>
    <property type="match status" value="1"/>
</dbReference>
<proteinExistence type="predicted"/>
<dbReference type="EMBL" id="MCFL01000008">
    <property type="protein sequence ID" value="ORZ38519.1"/>
    <property type="molecule type" value="Genomic_DNA"/>
</dbReference>
<evidence type="ECO:0000313" key="1">
    <source>
        <dbReference type="EMBL" id="ORZ38519.1"/>
    </source>
</evidence>
<dbReference type="SUPFAM" id="SSF48403">
    <property type="entry name" value="Ankyrin repeat"/>
    <property type="match status" value="1"/>
</dbReference>
<evidence type="ECO:0008006" key="3">
    <source>
        <dbReference type="Google" id="ProtNLM"/>
    </source>
</evidence>
<dbReference type="Proteomes" id="UP000193411">
    <property type="component" value="Unassembled WGS sequence"/>
</dbReference>
<dbReference type="Gene3D" id="1.25.40.20">
    <property type="entry name" value="Ankyrin repeat-containing domain"/>
    <property type="match status" value="1"/>
</dbReference>
<dbReference type="InterPro" id="IPR036770">
    <property type="entry name" value="Ankyrin_rpt-contain_sf"/>
</dbReference>
<protein>
    <recommendedName>
        <fullName evidence="3">Ankyrin repeat-containing domain protein</fullName>
    </recommendedName>
</protein>
<name>A0A1Y2HVH6_9FUNG</name>
<gene>
    <name evidence="1" type="ORF">BCR44DRAFT_1428420</name>
</gene>
<accession>A0A1Y2HVH6</accession>
<keyword evidence="2" id="KW-1185">Reference proteome</keyword>
<organism evidence="1 2">
    <name type="scientific">Catenaria anguillulae PL171</name>
    <dbReference type="NCBI Taxonomy" id="765915"/>
    <lineage>
        <taxon>Eukaryota</taxon>
        <taxon>Fungi</taxon>
        <taxon>Fungi incertae sedis</taxon>
        <taxon>Blastocladiomycota</taxon>
        <taxon>Blastocladiomycetes</taxon>
        <taxon>Blastocladiales</taxon>
        <taxon>Catenariaceae</taxon>
        <taxon>Catenaria</taxon>
    </lineage>
</organism>